<dbReference type="Proteomes" id="UP000243374">
    <property type="component" value="Unassembled WGS sequence"/>
</dbReference>
<dbReference type="EMBL" id="FOSF01000004">
    <property type="protein sequence ID" value="SFJ84012.1"/>
    <property type="molecule type" value="Genomic_DNA"/>
</dbReference>
<keyword evidence="2" id="KW-1185">Reference proteome</keyword>
<dbReference type="AlphaFoldDB" id="A0A662Z853"/>
<organism evidence="1 2">
    <name type="scientific">Succinivibrio dextrinosolvens</name>
    <dbReference type="NCBI Taxonomy" id="83771"/>
    <lineage>
        <taxon>Bacteria</taxon>
        <taxon>Pseudomonadati</taxon>
        <taxon>Pseudomonadota</taxon>
        <taxon>Gammaproteobacteria</taxon>
        <taxon>Aeromonadales</taxon>
        <taxon>Succinivibrionaceae</taxon>
        <taxon>Succinivibrio</taxon>
    </lineage>
</organism>
<gene>
    <name evidence="1" type="ORF">SAMN04487865_100431</name>
</gene>
<protein>
    <submittedName>
        <fullName evidence="1">Uncharacterized protein</fullName>
    </submittedName>
</protein>
<sequence length="50" mass="5849">MVYCAERQNISIKVITDFQTKAAGTCFRKNAKRLDLKTTERKETERDINI</sequence>
<evidence type="ECO:0000313" key="1">
    <source>
        <dbReference type="EMBL" id="SFJ84012.1"/>
    </source>
</evidence>
<dbReference type="RefSeq" id="WP_177189539.1">
    <property type="nucleotide sequence ID" value="NZ_FOSF01000004.1"/>
</dbReference>
<accession>A0A662Z853</accession>
<evidence type="ECO:0000313" key="2">
    <source>
        <dbReference type="Proteomes" id="UP000243374"/>
    </source>
</evidence>
<proteinExistence type="predicted"/>
<reference evidence="1 2" key="1">
    <citation type="submission" date="2016-10" db="EMBL/GenBank/DDBJ databases">
        <authorList>
            <person name="Varghese N."/>
            <person name="Submissions S."/>
        </authorList>
    </citation>
    <scope>NUCLEOTIDE SEQUENCE [LARGE SCALE GENOMIC DNA]</scope>
    <source>
        <strain evidence="1 2">22B</strain>
    </source>
</reference>
<name>A0A662Z853_9GAMM</name>